<proteinExistence type="predicted"/>
<reference evidence="2" key="1">
    <citation type="journal article" date="2023" name="Front. Plant Sci.">
        <title>Chromosomal-level genome assembly of Melastoma candidum provides insights into trichome evolution.</title>
        <authorList>
            <person name="Zhong Y."/>
            <person name="Wu W."/>
            <person name="Sun C."/>
            <person name="Zou P."/>
            <person name="Liu Y."/>
            <person name="Dai S."/>
            <person name="Zhou R."/>
        </authorList>
    </citation>
    <scope>NUCLEOTIDE SEQUENCE [LARGE SCALE GENOMIC DNA]</scope>
</reference>
<comment type="caution">
    <text evidence="1">The sequence shown here is derived from an EMBL/GenBank/DDBJ whole genome shotgun (WGS) entry which is preliminary data.</text>
</comment>
<gene>
    <name evidence="1" type="ORF">MLD38_000389</name>
</gene>
<sequence length="88" mass="8702">MTGSSANSAADCRDGRIVLRTPGGEGSRRFDGLPKAGEFQGRGAVGKKLVGVATASEGLAATSVEAVAAATATGKPVAAATGCRQIRR</sequence>
<name>A0ACB9SII6_9MYRT</name>
<evidence type="ECO:0000313" key="1">
    <source>
        <dbReference type="EMBL" id="KAI4388012.1"/>
    </source>
</evidence>
<keyword evidence="2" id="KW-1185">Reference proteome</keyword>
<protein>
    <submittedName>
        <fullName evidence="1">Uncharacterized protein</fullName>
    </submittedName>
</protein>
<dbReference type="EMBL" id="CM042880">
    <property type="protein sequence ID" value="KAI4388012.1"/>
    <property type="molecule type" value="Genomic_DNA"/>
</dbReference>
<dbReference type="Proteomes" id="UP001057402">
    <property type="component" value="Chromosome 1"/>
</dbReference>
<accession>A0ACB9SII6</accession>
<organism evidence="1 2">
    <name type="scientific">Melastoma candidum</name>
    <dbReference type="NCBI Taxonomy" id="119954"/>
    <lineage>
        <taxon>Eukaryota</taxon>
        <taxon>Viridiplantae</taxon>
        <taxon>Streptophyta</taxon>
        <taxon>Embryophyta</taxon>
        <taxon>Tracheophyta</taxon>
        <taxon>Spermatophyta</taxon>
        <taxon>Magnoliopsida</taxon>
        <taxon>eudicotyledons</taxon>
        <taxon>Gunneridae</taxon>
        <taxon>Pentapetalae</taxon>
        <taxon>rosids</taxon>
        <taxon>malvids</taxon>
        <taxon>Myrtales</taxon>
        <taxon>Melastomataceae</taxon>
        <taxon>Melastomatoideae</taxon>
        <taxon>Melastomateae</taxon>
        <taxon>Melastoma</taxon>
    </lineage>
</organism>
<evidence type="ECO:0000313" key="2">
    <source>
        <dbReference type="Proteomes" id="UP001057402"/>
    </source>
</evidence>